<feature type="transmembrane region" description="Helical" evidence="1">
    <location>
        <begin position="54"/>
        <end position="77"/>
    </location>
</feature>
<organism evidence="4">
    <name type="scientific">Naegleria gruberi</name>
    <name type="common">Amoeba</name>
    <dbReference type="NCBI Taxonomy" id="5762"/>
    <lineage>
        <taxon>Eukaryota</taxon>
        <taxon>Discoba</taxon>
        <taxon>Heterolobosea</taxon>
        <taxon>Tetramitia</taxon>
        <taxon>Eutetramitia</taxon>
        <taxon>Vahlkampfiidae</taxon>
        <taxon>Naegleria</taxon>
    </lineage>
</organism>
<keyword evidence="4" id="KW-1185">Reference proteome</keyword>
<feature type="transmembrane region" description="Helical" evidence="1">
    <location>
        <begin position="15"/>
        <end position="34"/>
    </location>
</feature>
<dbReference type="RefSeq" id="XP_002675881.1">
    <property type="nucleotide sequence ID" value="XM_002675835.1"/>
</dbReference>
<dbReference type="KEGG" id="ngr:NAEGRDRAFT_68913"/>
<evidence type="ECO:0000313" key="4">
    <source>
        <dbReference type="Proteomes" id="UP000006671"/>
    </source>
</evidence>
<gene>
    <name evidence="3" type="ORF">NAEGRDRAFT_68913</name>
    <name evidence="2" type="ORF">NAEGRDRAFT_76557</name>
</gene>
<dbReference type="OMA" id="MYLANIM"/>
<name>D2VJ55_NAEGR</name>
<evidence type="ECO:0000313" key="3">
    <source>
        <dbReference type="EMBL" id="EFC43137.1"/>
    </source>
</evidence>
<keyword evidence="1" id="KW-0472">Membrane</keyword>
<evidence type="ECO:0000313" key="2">
    <source>
        <dbReference type="EMBL" id="EFC35780.1"/>
    </source>
</evidence>
<dbReference type="VEuPathDB" id="AmoebaDB:NAEGRDRAFT_68913"/>
<dbReference type="Proteomes" id="UP000006671">
    <property type="component" value="Unassembled WGS sequence"/>
</dbReference>
<protein>
    <submittedName>
        <fullName evidence="3">Predicted protein</fullName>
    </submittedName>
</protein>
<dbReference type="OrthoDB" id="10266620at2759"/>
<sequence length="151" mass="17220">MINLECEVAPLLRKFMYLANIMVAGYVACFALFFPQQAQSELFYGNSLTDDGSTIAVMIVGCHWMAIVIISMLGLFFPLQCSIVFVHQLIYKSLYLLLVALPAMWMKREVPQPMTTLFAIWVLLLPLVIPWHYLFHSEDNISAKPVSTKQE</sequence>
<evidence type="ECO:0000256" key="1">
    <source>
        <dbReference type="SAM" id="Phobius"/>
    </source>
</evidence>
<dbReference type="AlphaFoldDB" id="D2VJ55"/>
<feature type="transmembrane region" description="Helical" evidence="1">
    <location>
        <begin position="89"/>
        <end position="106"/>
    </location>
</feature>
<reference evidence="3 4" key="1">
    <citation type="journal article" date="2010" name="Cell">
        <title>The genome of Naegleria gruberi illuminates early eukaryotic versatility.</title>
        <authorList>
            <person name="Fritz-Laylin L.K."/>
            <person name="Prochnik S.E."/>
            <person name="Ginger M.L."/>
            <person name="Dacks J.B."/>
            <person name="Carpenter M.L."/>
            <person name="Field M.C."/>
            <person name="Kuo A."/>
            <person name="Paredez A."/>
            <person name="Chapman J."/>
            <person name="Pham J."/>
            <person name="Shu S."/>
            <person name="Neupane R."/>
            <person name="Cipriano M."/>
            <person name="Mancuso J."/>
            <person name="Tu H."/>
            <person name="Salamov A."/>
            <person name="Lindquist E."/>
            <person name="Shapiro H."/>
            <person name="Lucas S."/>
            <person name="Grigoriev I.V."/>
            <person name="Cande W.Z."/>
            <person name="Fulton C."/>
            <person name="Rokhsar D.S."/>
            <person name="Dawson S.C."/>
        </authorList>
    </citation>
    <scope>NUCLEOTIDE SEQUENCE [LARGE SCALE GENOMIC DNA]</scope>
    <source>
        <strain evidence="3 4">NEG-M</strain>
    </source>
</reference>
<accession>D2VJ55</accession>
<dbReference type="GeneID" id="8853282"/>
<dbReference type="EMBL" id="GG738875">
    <property type="protein sequence ID" value="EFC43137.1"/>
    <property type="molecule type" value="Genomic_DNA"/>
</dbReference>
<dbReference type="EMBL" id="GG739028">
    <property type="protein sequence ID" value="EFC35780.1"/>
    <property type="molecule type" value="Genomic_DNA"/>
</dbReference>
<proteinExistence type="predicted"/>
<keyword evidence="1" id="KW-1133">Transmembrane helix</keyword>
<feature type="transmembrane region" description="Helical" evidence="1">
    <location>
        <begin position="118"/>
        <end position="135"/>
    </location>
</feature>
<keyword evidence="1" id="KW-0812">Transmembrane</keyword>